<keyword evidence="1" id="KW-0812">Transmembrane</keyword>
<reference evidence="2 3" key="1">
    <citation type="submission" date="2016-11" db="EMBL/GenBank/DDBJ databases">
        <title>Draft Genome Assembly of Colletotrichum chlorophyti a pathogen of herbaceous plants.</title>
        <authorList>
            <person name="Gan P."/>
            <person name="Narusaka M."/>
            <person name="Tsushima A."/>
            <person name="Narusaka Y."/>
            <person name="Takano Y."/>
            <person name="Shirasu K."/>
        </authorList>
    </citation>
    <scope>NUCLEOTIDE SEQUENCE [LARGE SCALE GENOMIC DNA]</scope>
    <source>
        <strain evidence="2 3">NTL11</strain>
    </source>
</reference>
<organism evidence="2 3">
    <name type="scientific">Colletotrichum chlorophyti</name>
    <dbReference type="NCBI Taxonomy" id="708187"/>
    <lineage>
        <taxon>Eukaryota</taxon>
        <taxon>Fungi</taxon>
        <taxon>Dikarya</taxon>
        <taxon>Ascomycota</taxon>
        <taxon>Pezizomycotina</taxon>
        <taxon>Sordariomycetes</taxon>
        <taxon>Hypocreomycetidae</taxon>
        <taxon>Glomerellales</taxon>
        <taxon>Glomerellaceae</taxon>
        <taxon>Colletotrichum</taxon>
    </lineage>
</organism>
<keyword evidence="1" id="KW-0472">Membrane</keyword>
<keyword evidence="3" id="KW-1185">Reference proteome</keyword>
<dbReference type="EMBL" id="MPGH01000251">
    <property type="protein sequence ID" value="OLN81439.1"/>
    <property type="molecule type" value="Genomic_DNA"/>
</dbReference>
<evidence type="ECO:0000313" key="2">
    <source>
        <dbReference type="EMBL" id="OLN81439.1"/>
    </source>
</evidence>
<accession>A0A1Q8RB20</accession>
<dbReference type="STRING" id="708187.A0A1Q8RB20"/>
<sequence>MAKDYSSKASTPLMQDHEFDADILDGFICHYCKHGRGRWDVRSSVVTKVVLNTLLAASVIMTALGILASGMIYQDRDNCGGHDHETCSPNLLTLSLFGDIPYKRVIMEKDQRYHEATLPGASSDDANCNDTFLWSDTLPITMIAVPDPSIYSLSGGGKVWENPDDFDEKTEAWTVSVMHQLHCLVRDSLHFDQVFVVLKLSLGRPALSQTLRNSNNPMSSCMMANIRTLLTMLRLCAGTLCIRLNWHSNGLITQTSGRYNTFRAGAIDWDQIMAAIKKMAITRGNNGWRRIRPDDPPLVV</sequence>
<protein>
    <submittedName>
        <fullName evidence="2">Uncharacterized protein</fullName>
    </submittedName>
</protein>
<dbReference type="Proteomes" id="UP000186583">
    <property type="component" value="Unassembled WGS sequence"/>
</dbReference>
<evidence type="ECO:0000313" key="3">
    <source>
        <dbReference type="Proteomes" id="UP000186583"/>
    </source>
</evidence>
<keyword evidence="1" id="KW-1133">Transmembrane helix</keyword>
<evidence type="ECO:0000256" key="1">
    <source>
        <dbReference type="SAM" id="Phobius"/>
    </source>
</evidence>
<gene>
    <name evidence="2" type="ORF">CCHL11_09820</name>
</gene>
<dbReference type="AlphaFoldDB" id="A0A1Q8RB20"/>
<comment type="caution">
    <text evidence="2">The sequence shown here is derived from an EMBL/GenBank/DDBJ whole genome shotgun (WGS) entry which is preliminary data.</text>
</comment>
<proteinExistence type="predicted"/>
<name>A0A1Q8RB20_9PEZI</name>
<dbReference type="OrthoDB" id="3687641at2759"/>
<feature type="transmembrane region" description="Helical" evidence="1">
    <location>
        <begin position="49"/>
        <end position="73"/>
    </location>
</feature>